<reference evidence="1 2" key="1">
    <citation type="submission" date="2016-11" db="EMBL/GenBank/DDBJ databases">
        <authorList>
            <person name="Jaros S."/>
            <person name="Januszkiewicz K."/>
            <person name="Wedrychowicz H."/>
        </authorList>
    </citation>
    <scope>NUCLEOTIDE SEQUENCE [LARGE SCALE GENOMIC DNA]</scope>
    <source>
        <strain evidence="1 2">GAS499</strain>
    </source>
</reference>
<dbReference type="RefSeq" id="WP_079544335.1">
    <property type="nucleotide sequence ID" value="NZ_LT670844.1"/>
</dbReference>
<protein>
    <submittedName>
        <fullName evidence="1">Uncharacterized protein</fullName>
    </submittedName>
</protein>
<accession>A0A1M7EZN4</accession>
<dbReference type="OrthoDB" id="8249836at2"/>
<dbReference type="Proteomes" id="UP000189935">
    <property type="component" value="Chromosome I"/>
</dbReference>
<organism evidence="1 2">
    <name type="scientific">Bradyrhizobium lablabi</name>
    <dbReference type="NCBI Taxonomy" id="722472"/>
    <lineage>
        <taxon>Bacteria</taxon>
        <taxon>Pseudomonadati</taxon>
        <taxon>Pseudomonadota</taxon>
        <taxon>Alphaproteobacteria</taxon>
        <taxon>Hyphomicrobiales</taxon>
        <taxon>Nitrobacteraceae</taxon>
        <taxon>Bradyrhizobium</taxon>
    </lineage>
</organism>
<dbReference type="EMBL" id="LT670844">
    <property type="protein sequence ID" value="SHL97126.1"/>
    <property type="molecule type" value="Genomic_DNA"/>
</dbReference>
<evidence type="ECO:0000313" key="1">
    <source>
        <dbReference type="EMBL" id="SHL97126.1"/>
    </source>
</evidence>
<evidence type="ECO:0000313" key="2">
    <source>
        <dbReference type="Proteomes" id="UP000189935"/>
    </source>
</evidence>
<dbReference type="AlphaFoldDB" id="A0A1M7EZN4"/>
<sequence length="65" mass="7275">MGKTEAGFDYDRYHRLLAEAVDGPKRLALINLLIEEKARQKLSEQAVREQVAGLGLAKPKSDLPR</sequence>
<proteinExistence type="predicted"/>
<name>A0A1M7EZN4_9BRAD</name>
<gene>
    <name evidence="1" type="ORF">SAMN05444159_7332</name>
</gene>